<evidence type="ECO:0000259" key="14">
    <source>
        <dbReference type="PROSITE" id="PS50929"/>
    </source>
</evidence>
<feature type="transmembrane region" description="Helical" evidence="12">
    <location>
        <begin position="302"/>
        <end position="321"/>
    </location>
</feature>
<dbReference type="PANTHER" id="PTHR24221">
    <property type="entry name" value="ATP-BINDING CASSETTE SUB-FAMILY B"/>
    <property type="match status" value="1"/>
</dbReference>
<keyword evidence="2" id="KW-0813">Transport</keyword>
<dbReference type="Pfam" id="PF00005">
    <property type="entry name" value="ABC_tran"/>
    <property type="match status" value="1"/>
</dbReference>
<dbReference type="InterPro" id="IPR036640">
    <property type="entry name" value="ABC1_TM_sf"/>
</dbReference>
<proteinExistence type="predicted"/>
<comment type="caution">
    <text evidence="15">The sequence shown here is derived from an EMBL/GenBank/DDBJ whole genome shotgun (WGS) entry which is preliminary data.</text>
</comment>
<dbReference type="CDD" id="cd18582">
    <property type="entry name" value="ABC_6TM_ATM1_ABCB7"/>
    <property type="match status" value="1"/>
</dbReference>
<name>A0A1D1V3E7_RAMVA</name>
<feature type="domain" description="ABC transmembrane type-1" evidence="14">
    <location>
        <begin position="148"/>
        <end position="445"/>
    </location>
</feature>
<dbReference type="InterPro" id="IPR003439">
    <property type="entry name" value="ABC_transporter-like_ATP-bd"/>
</dbReference>
<dbReference type="SUPFAM" id="SSF52540">
    <property type="entry name" value="P-loop containing nucleoside triphosphate hydrolases"/>
    <property type="match status" value="1"/>
</dbReference>
<evidence type="ECO:0000256" key="12">
    <source>
        <dbReference type="SAM" id="Phobius"/>
    </source>
</evidence>
<dbReference type="Pfam" id="PF00664">
    <property type="entry name" value="ABC_membrane"/>
    <property type="match status" value="1"/>
</dbReference>
<dbReference type="PANTHER" id="PTHR24221:SF402">
    <property type="entry name" value="IRON-SULFUR CLUSTERS TRANSPORTER ABCB7, MITOCHONDRIAL"/>
    <property type="match status" value="1"/>
</dbReference>
<keyword evidence="7 12" id="KW-0472">Membrane</keyword>
<dbReference type="InterPro" id="IPR003593">
    <property type="entry name" value="AAA+_ATPase"/>
</dbReference>
<evidence type="ECO:0000313" key="16">
    <source>
        <dbReference type="Proteomes" id="UP000186922"/>
    </source>
</evidence>
<keyword evidence="3 12" id="KW-0812">Transmembrane</keyword>
<dbReference type="EMBL" id="BDGG01000002">
    <property type="protein sequence ID" value="GAU93303.1"/>
    <property type="molecule type" value="Genomic_DNA"/>
</dbReference>
<evidence type="ECO:0000256" key="9">
    <source>
        <dbReference type="ARBA" id="ARBA00042945"/>
    </source>
</evidence>
<organism evidence="15 16">
    <name type="scientific">Ramazzottius varieornatus</name>
    <name type="common">Water bear</name>
    <name type="synonym">Tardigrade</name>
    <dbReference type="NCBI Taxonomy" id="947166"/>
    <lineage>
        <taxon>Eukaryota</taxon>
        <taxon>Metazoa</taxon>
        <taxon>Ecdysozoa</taxon>
        <taxon>Tardigrada</taxon>
        <taxon>Eutardigrada</taxon>
        <taxon>Parachela</taxon>
        <taxon>Hypsibioidea</taxon>
        <taxon>Ramazzottiidae</taxon>
        <taxon>Ramazzottius</taxon>
    </lineage>
</organism>
<dbReference type="PROSITE" id="PS50929">
    <property type="entry name" value="ABC_TM1F"/>
    <property type="match status" value="1"/>
</dbReference>
<feature type="transmembrane region" description="Helical" evidence="12">
    <location>
        <begin position="194"/>
        <end position="215"/>
    </location>
</feature>
<keyword evidence="4" id="KW-0547">Nucleotide-binding</keyword>
<feature type="transmembrane region" description="Helical" evidence="12">
    <location>
        <begin position="388"/>
        <end position="407"/>
    </location>
</feature>
<dbReference type="SMART" id="SM00382">
    <property type="entry name" value="AAA"/>
    <property type="match status" value="1"/>
</dbReference>
<dbReference type="GO" id="GO:0006879">
    <property type="term" value="P:intracellular iron ion homeostasis"/>
    <property type="evidence" value="ECO:0007669"/>
    <property type="project" value="TreeGrafter"/>
</dbReference>
<evidence type="ECO:0000256" key="10">
    <source>
        <dbReference type="ARBA" id="ARBA00048046"/>
    </source>
</evidence>
<gene>
    <name evidence="15" type="primary">RvY_05267-1</name>
    <name evidence="15" type="synonym">RvY_05267.1</name>
    <name evidence="15" type="ORF">RvY_05267</name>
</gene>
<evidence type="ECO:0000256" key="8">
    <source>
        <dbReference type="ARBA" id="ARBA00041016"/>
    </source>
</evidence>
<reference evidence="15 16" key="1">
    <citation type="journal article" date="2016" name="Nat. Commun.">
        <title>Extremotolerant tardigrade genome and improved radiotolerance of human cultured cells by tardigrade-unique protein.</title>
        <authorList>
            <person name="Hashimoto T."/>
            <person name="Horikawa D.D."/>
            <person name="Saito Y."/>
            <person name="Kuwahara H."/>
            <person name="Kozuka-Hata H."/>
            <person name="Shin-I T."/>
            <person name="Minakuchi Y."/>
            <person name="Ohishi K."/>
            <person name="Motoyama A."/>
            <person name="Aizu T."/>
            <person name="Enomoto A."/>
            <person name="Kondo K."/>
            <person name="Tanaka S."/>
            <person name="Hara Y."/>
            <person name="Koshikawa S."/>
            <person name="Sagara H."/>
            <person name="Miura T."/>
            <person name="Yokobori S."/>
            <person name="Miyagawa K."/>
            <person name="Suzuki Y."/>
            <person name="Kubo T."/>
            <person name="Oyama M."/>
            <person name="Kohara Y."/>
            <person name="Fujiyama A."/>
            <person name="Arakawa K."/>
            <person name="Katayama T."/>
            <person name="Toyoda A."/>
            <person name="Kunieda T."/>
        </authorList>
    </citation>
    <scope>NUCLEOTIDE SEQUENCE [LARGE SCALE GENOMIC DNA]</scope>
    <source>
        <strain evidence="15 16">YOKOZUNA-1</strain>
    </source>
</reference>
<dbReference type="FunFam" id="3.40.50.300:FF:000186">
    <property type="entry name" value="ATP-binding cassette sub-family B member 7, mitochondrial"/>
    <property type="match status" value="1"/>
</dbReference>
<dbReference type="PROSITE" id="PS50893">
    <property type="entry name" value="ABC_TRANSPORTER_2"/>
    <property type="match status" value="1"/>
</dbReference>
<dbReference type="FunFam" id="1.20.1560.10:FF:000004">
    <property type="entry name" value="ATP-binding cassette sub-family B member 7"/>
    <property type="match status" value="1"/>
</dbReference>
<dbReference type="InterPro" id="IPR039421">
    <property type="entry name" value="Type_1_exporter"/>
</dbReference>
<evidence type="ECO:0000256" key="7">
    <source>
        <dbReference type="ARBA" id="ARBA00023136"/>
    </source>
</evidence>
<dbReference type="Gene3D" id="1.20.1560.10">
    <property type="entry name" value="ABC transporter type 1, transmembrane domain"/>
    <property type="match status" value="1"/>
</dbReference>
<feature type="region of interest" description="Disordered" evidence="11">
    <location>
        <begin position="91"/>
        <end position="116"/>
    </location>
</feature>
<dbReference type="InterPro" id="IPR017871">
    <property type="entry name" value="ABC_transporter-like_CS"/>
</dbReference>
<feature type="domain" description="ABC transporter" evidence="13">
    <location>
        <begin position="481"/>
        <end position="715"/>
    </location>
</feature>
<dbReference type="SUPFAM" id="SSF90123">
    <property type="entry name" value="ABC transporter transmembrane region"/>
    <property type="match status" value="1"/>
</dbReference>
<evidence type="ECO:0000259" key="13">
    <source>
        <dbReference type="PROSITE" id="PS50893"/>
    </source>
</evidence>
<dbReference type="OrthoDB" id="6500128at2759"/>
<dbReference type="Proteomes" id="UP000186922">
    <property type="component" value="Unassembled WGS sequence"/>
</dbReference>
<evidence type="ECO:0000256" key="5">
    <source>
        <dbReference type="ARBA" id="ARBA00022840"/>
    </source>
</evidence>
<evidence type="ECO:0000256" key="2">
    <source>
        <dbReference type="ARBA" id="ARBA00022448"/>
    </source>
</evidence>
<dbReference type="GO" id="GO:0016887">
    <property type="term" value="F:ATP hydrolysis activity"/>
    <property type="evidence" value="ECO:0007669"/>
    <property type="project" value="InterPro"/>
</dbReference>
<feature type="region of interest" description="Disordered" evidence="11">
    <location>
        <begin position="716"/>
        <end position="738"/>
    </location>
</feature>
<sequence>MWVRTTLYGRRALPCCTFRSVHLFSIHRTEEQLCSRQLLDRDLSVHVSLLNRTWLRTTSTRTNHDRSTSSPPPASRSSLLLARVFSTSQHQFAKPSDSRLQHVGHAPPPETDMDLGKLSKKTTGWEIVKKMLEYVWPAESNAMKVRVVFAMALLLGSKGVNIFVPYIFKHGVDFLNQHSGEVLTLTAENPGMNAATYVAIVFLGYGAARASAALFSELRNAVFAKVAQSSIRKIAVSTFQHLHSLDMRFHLGRQTGGLSKAIDRGTRGINFVLSALVFNVFPTLLEVMLVASVMGYQFGTPYALVTLACIGTYTTYTLLVTQWRTKFRVEMNKADNEAGSKAIDSLINYESVKYFGNEQHEIDQYDEHLRKFEKASLQTNTSLASLNFGQNLIFSVALSSVMIMAGQDILKGNLTVGDLVMVNGLLMQLSLPLNFLGTVYREIRQSLIDMQTMFDLMNVNAGIRDKPDSINLMLTPSTSTVTFENVRFGYSDEYPILNDLSFHVPAGKKVALVGGSGSGKSTIIRLLYRFFDPWSGRILVGGQDITDISLRSLRASIGVVPQDAVLFHNSIYYNILYGRLSAQPEEVYDAARMAEIDASIQKWPAKYDTQVGERGLKLSGGEKQRVAIARAIMKNPLILVFDEATSSLDSITEQKIMRALARATENRTSICIAHRLSTVVDADEILVLENGKVVERGTHYSLLRRPSSLYRHLWQDQNAPPEVRPDTDQPPNDESESS</sequence>
<evidence type="ECO:0000256" key="6">
    <source>
        <dbReference type="ARBA" id="ARBA00022989"/>
    </source>
</evidence>
<evidence type="ECO:0000256" key="4">
    <source>
        <dbReference type="ARBA" id="ARBA00022741"/>
    </source>
</evidence>
<feature type="transmembrane region" description="Helical" evidence="12">
    <location>
        <begin position="147"/>
        <end position="168"/>
    </location>
</feature>
<comment type="catalytic activity">
    <reaction evidence="10">
        <text>(glutathione)4[2Fe(III)-2S] cluster(in) + ATP + H2O = (glutathione)4[2Fe(III)-2S] cluster(out) + ADP + phosphate + H(+)</text>
        <dbReference type="Rhea" id="RHEA:67028"/>
        <dbReference type="ChEBI" id="CHEBI:15377"/>
        <dbReference type="ChEBI" id="CHEBI:15378"/>
        <dbReference type="ChEBI" id="CHEBI:30616"/>
        <dbReference type="ChEBI" id="CHEBI:43474"/>
        <dbReference type="ChEBI" id="CHEBI:167627"/>
        <dbReference type="ChEBI" id="CHEBI:456216"/>
    </reaction>
    <physiologicalReaction direction="left-to-right" evidence="10">
        <dbReference type="Rhea" id="RHEA:67029"/>
    </physiologicalReaction>
</comment>
<dbReference type="GO" id="GO:0005524">
    <property type="term" value="F:ATP binding"/>
    <property type="evidence" value="ECO:0007669"/>
    <property type="project" value="UniProtKB-KW"/>
</dbReference>
<dbReference type="AlphaFoldDB" id="A0A1D1V3E7"/>
<dbReference type="GO" id="GO:0140359">
    <property type="term" value="F:ABC-type transporter activity"/>
    <property type="evidence" value="ECO:0007669"/>
    <property type="project" value="InterPro"/>
</dbReference>
<comment type="subcellular location">
    <subcellularLocation>
        <location evidence="1">Mitochondrion inner membrane</location>
        <topology evidence="1">Multi-pass membrane protein</topology>
    </subcellularLocation>
</comment>
<keyword evidence="6 12" id="KW-1133">Transmembrane helix</keyword>
<accession>A0A1D1V3E7</accession>
<dbReference type="InterPro" id="IPR027417">
    <property type="entry name" value="P-loop_NTPase"/>
</dbReference>
<keyword evidence="16" id="KW-1185">Reference proteome</keyword>
<dbReference type="InterPro" id="IPR011527">
    <property type="entry name" value="ABC1_TM_dom"/>
</dbReference>
<evidence type="ECO:0000313" key="15">
    <source>
        <dbReference type="EMBL" id="GAU93303.1"/>
    </source>
</evidence>
<dbReference type="PROSITE" id="PS00211">
    <property type="entry name" value="ABC_TRANSPORTER_1"/>
    <property type="match status" value="1"/>
</dbReference>
<evidence type="ECO:0000256" key="3">
    <source>
        <dbReference type="ARBA" id="ARBA00022692"/>
    </source>
</evidence>
<feature type="transmembrane region" description="Helical" evidence="12">
    <location>
        <begin position="269"/>
        <end position="296"/>
    </location>
</feature>
<dbReference type="GO" id="GO:0005743">
    <property type="term" value="C:mitochondrial inner membrane"/>
    <property type="evidence" value="ECO:0007669"/>
    <property type="project" value="UniProtKB-SubCell"/>
</dbReference>
<evidence type="ECO:0000256" key="1">
    <source>
        <dbReference type="ARBA" id="ARBA00004448"/>
    </source>
</evidence>
<dbReference type="STRING" id="947166.A0A1D1V3E7"/>
<evidence type="ECO:0000256" key="11">
    <source>
        <dbReference type="SAM" id="MobiDB-lite"/>
    </source>
</evidence>
<keyword evidence="5" id="KW-0067">ATP-binding</keyword>
<protein>
    <recommendedName>
        <fullName evidence="8">Iron-sulfur clusters transporter ABCB7, mitochondrial</fullName>
    </recommendedName>
    <alternativeName>
        <fullName evidence="9">ATP-binding cassette sub-family B member 7, mitochondrial</fullName>
    </alternativeName>
</protein>
<dbReference type="Gene3D" id="3.40.50.300">
    <property type="entry name" value="P-loop containing nucleotide triphosphate hydrolases"/>
    <property type="match status" value="1"/>
</dbReference>